<dbReference type="PANTHER" id="PTHR43861:SF3">
    <property type="entry name" value="PUTATIVE (AFU_ORTHOLOGUE AFUA_2G14390)-RELATED"/>
    <property type="match status" value="1"/>
</dbReference>
<dbReference type="CDD" id="cd02440">
    <property type="entry name" value="AdoMet_MTases"/>
    <property type="match status" value="1"/>
</dbReference>
<dbReference type="Pfam" id="PF13489">
    <property type="entry name" value="Methyltransf_23"/>
    <property type="match status" value="1"/>
</dbReference>
<evidence type="ECO:0000256" key="1">
    <source>
        <dbReference type="ARBA" id="ARBA00022679"/>
    </source>
</evidence>
<dbReference type="InterPro" id="IPR029063">
    <property type="entry name" value="SAM-dependent_MTases_sf"/>
</dbReference>
<accession>A0ABS1KQK7</accession>
<dbReference type="RefSeq" id="WP_202009248.1">
    <property type="nucleotide sequence ID" value="NZ_JAERRB010000003.1"/>
</dbReference>
<keyword evidence="1" id="KW-0808">Transferase</keyword>
<name>A0ABS1KQK7_9BACT</name>
<dbReference type="EMBL" id="JAERRB010000003">
    <property type="protein sequence ID" value="MBL0741768.1"/>
    <property type="molecule type" value="Genomic_DNA"/>
</dbReference>
<dbReference type="Proteomes" id="UP000613030">
    <property type="component" value="Unassembled WGS sequence"/>
</dbReference>
<protein>
    <submittedName>
        <fullName evidence="2">Class I SAM-dependent methyltransferase</fullName>
    </submittedName>
</protein>
<evidence type="ECO:0000313" key="3">
    <source>
        <dbReference type="Proteomes" id="UP000613030"/>
    </source>
</evidence>
<comment type="caution">
    <text evidence="2">The sequence shown here is derived from an EMBL/GenBank/DDBJ whole genome shotgun (WGS) entry which is preliminary data.</text>
</comment>
<keyword evidence="2" id="KW-0489">Methyltransferase</keyword>
<sequence>MKELKSCPVCHSSVFTPFLNCKDYTVSHETFQLVTCKTCSFTFTNPVPDPERLGDYYLSDTYISHSNKAKGLIDSVYILARTFTLKWKVKLITNHSLGKGRQLLDYGCGTGDFLKAAKEQQWAVAGVEPSALARSQAEQSTQEKIATALPELTGKKFDVITLWHVLEHIDDLNECIQSLKQQLNDDGTLLIAVPNYECWDGKHYQSHWAGYDVPRHLWHFSRKTMDLLMTNNGLKIKNIVPMKLDAFYISLLSEKYKTGTSGLGGMLKAVWNGIKSNSKAAKTNDYSSLIYIIRK</sequence>
<organism evidence="2 3">
    <name type="scientific">Chryseolinea lacunae</name>
    <dbReference type="NCBI Taxonomy" id="2801331"/>
    <lineage>
        <taxon>Bacteria</taxon>
        <taxon>Pseudomonadati</taxon>
        <taxon>Bacteroidota</taxon>
        <taxon>Cytophagia</taxon>
        <taxon>Cytophagales</taxon>
        <taxon>Fulvivirgaceae</taxon>
        <taxon>Chryseolinea</taxon>
    </lineage>
</organism>
<proteinExistence type="predicted"/>
<reference evidence="2 3" key="1">
    <citation type="submission" date="2021-01" db="EMBL/GenBank/DDBJ databases">
        <title>Chryseolinea sp. Jin1 Genome sequencing and assembly.</title>
        <authorList>
            <person name="Kim I."/>
        </authorList>
    </citation>
    <scope>NUCLEOTIDE SEQUENCE [LARGE SCALE GENOMIC DNA]</scope>
    <source>
        <strain evidence="2 3">Jin1</strain>
    </source>
</reference>
<dbReference type="SUPFAM" id="SSF53335">
    <property type="entry name" value="S-adenosyl-L-methionine-dependent methyltransferases"/>
    <property type="match status" value="1"/>
</dbReference>
<gene>
    <name evidence="2" type="ORF">JI741_11095</name>
</gene>
<dbReference type="Gene3D" id="3.40.50.150">
    <property type="entry name" value="Vaccinia Virus protein VP39"/>
    <property type="match status" value="1"/>
</dbReference>
<dbReference type="PANTHER" id="PTHR43861">
    <property type="entry name" value="TRANS-ACONITATE 2-METHYLTRANSFERASE-RELATED"/>
    <property type="match status" value="1"/>
</dbReference>
<keyword evidence="3" id="KW-1185">Reference proteome</keyword>
<dbReference type="GO" id="GO:0008168">
    <property type="term" value="F:methyltransferase activity"/>
    <property type="evidence" value="ECO:0007669"/>
    <property type="project" value="UniProtKB-KW"/>
</dbReference>
<dbReference type="GO" id="GO:0032259">
    <property type="term" value="P:methylation"/>
    <property type="evidence" value="ECO:0007669"/>
    <property type="project" value="UniProtKB-KW"/>
</dbReference>
<evidence type="ECO:0000313" key="2">
    <source>
        <dbReference type="EMBL" id="MBL0741768.1"/>
    </source>
</evidence>